<gene>
    <name evidence="14" type="ORF">ALC60_01981</name>
</gene>
<dbReference type="Pfam" id="PF05485">
    <property type="entry name" value="THAP"/>
    <property type="match status" value="1"/>
</dbReference>
<evidence type="ECO:0000256" key="4">
    <source>
        <dbReference type="ARBA" id="ARBA00022771"/>
    </source>
</evidence>
<dbReference type="PANTHER" id="PTHR46600">
    <property type="entry name" value="THAP DOMAIN-CONTAINING"/>
    <property type="match status" value="1"/>
</dbReference>
<sequence length="96" mass="10831">TMVKCAAKGCSNSNKNGSKMNNFPRDPQRLRTWLINCGMENKSFNYCGALCEFHFTADMWEKRSVDGSKKLKSSAVPTIFGELVIQQKHQKITNGK</sequence>
<evidence type="ECO:0000256" key="7">
    <source>
        <dbReference type="ARBA" id="ARBA00023054"/>
    </source>
</evidence>
<name>A0A151XF03_9HYME</name>
<proteinExistence type="inferred from homology"/>
<dbReference type="GO" id="GO:0008270">
    <property type="term" value="F:zinc ion binding"/>
    <property type="evidence" value="ECO:0007669"/>
    <property type="project" value="UniProtKB-KW"/>
</dbReference>
<evidence type="ECO:0000259" key="13">
    <source>
        <dbReference type="PROSITE" id="PS50950"/>
    </source>
</evidence>
<dbReference type="Proteomes" id="UP000075809">
    <property type="component" value="Unassembled WGS sequence"/>
</dbReference>
<accession>A0A151XF03</accession>
<feature type="non-terminal residue" evidence="14">
    <location>
        <position position="1"/>
    </location>
</feature>
<dbReference type="SMART" id="SM00692">
    <property type="entry name" value="DM3"/>
    <property type="match status" value="1"/>
</dbReference>
<keyword evidence="6" id="KW-0805">Transcription regulation</keyword>
<evidence type="ECO:0000256" key="5">
    <source>
        <dbReference type="ARBA" id="ARBA00022833"/>
    </source>
</evidence>
<dbReference type="SMART" id="SM00980">
    <property type="entry name" value="THAP"/>
    <property type="match status" value="1"/>
</dbReference>
<dbReference type="SUPFAM" id="SSF57716">
    <property type="entry name" value="Glucocorticoid receptor-like (DNA-binding domain)"/>
    <property type="match status" value="1"/>
</dbReference>
<dbReference type="InterPro" id="IPR006612">
    <property type="entry name" value="THAP_Znf"/>
</dbReference>
<dbReference type="AlphaFoldDB" id="A0A151XF03"/>
<organism evidence="14 15">
    <name type="scientific">Mycetomoellerius zeteki</name>
    <dbReference type="NCBI Taxonomy" id="64791"/>
    <lineage>
        <taxon>Eukaryota</taxon>
        <taxon>Metazoa</taxon>
        <taxon>Ecdysozoa</taxon>
        <taxon>Arthropoda</taxon>
        <taxon>Hexapoda</taxon>
        <taxon>Insecta</taxon>
        <taxon>Pterygota</taxon>
        <taxon>Neoptera</taxon>
        <taxon>Endopterygota</taxon>
        <taxon>Hymenoptera</taxon>
        <taxon>Apocrita</taxon>
        <taxon>Aculeata</taxon>
        <taxon>Formicoidea</taxon>
        <taxon>Formicidae</taxon>
        <taxon>Myrmicinae</taxon>
        <taxon>Mycetomoellerius</taxon>
    </lineage>
</organism>
<dbReference type="PROSITE" id="PS50950">
    <property type="entry name" value="ZF_THAP"/>
    <property type="match status" value="1"/>
</dbReference>
<keyword evidence="9" id="KW-0804">Transcription</keyword>
<evidence type="ECO:0000256" key="3">
    <source>
        <dbReference type="ARBA" id="ARBA00022723"/>
    </source>
</evidence>
<feature type="domain" description="THAP-type" evidence="13">
    <location>
        <begin position="2"/>
        <end position="80"/>
    </location>
</feature>
<evidence type="ECO:0000256" key="2">
    <source>
        <dbReference type="ARBA" id="ARBA00006177"/>
    </source>
</evidence>
<dbReference type="EMBL" id="KQ982205">
    <property type="protein sequence ID" value="KYQ58974.1"/>
    <property type="molecule type" value="Genomic_DNA"/>
</dbReference>
<keyword evidence="15" id="KW-1185">Reference proteome</keyword>
<dbReference type="InterPro" id="IPR026516">
    <property type="entry name" value="THAP1/10"/>
</dbReference>
<keyword evidence="11" id="KW-0131">Cell cycle</keyword>
<dbReference type="PANTHER" id="PTHR46600:SF1">
    <property type="entry name" value="THAP DOMAIN-CONTAINING PROTEIN 1"/>
    <property type="match status" value="1"/>
</dbReference>
<keyword evidence="3" id="KW-0479">Metal-binding</keyword>
<evidence type="ECO:0000313" key="15">
    <source>
        <dbReference type="Proteomes" id="UP000075809"/>
    </source>
</evidence>
<protein>
    <submittedName>
        <fullName evidence="14">THAP domain-containing protein 4</fullName>
    </submittedName>
</protein>
<keyword evidence="10" id="KW-0539">Nucleus</keyword>
<evidence type="ECO:0000256" key="11">
    <source>
        <dbReference type="ARBA" id="ARBA00023306"/>
    </source>
</evidence>
<evidence type="ECO:0000256" key="8">
    <source>
        <dbReference type="ARBA" id="ARBA00023125"/>
    </source>
</evidence>
<dbReference type="GO" id="GO:0043565">
    <property type="term" value="F:sequence-specific DNA binding"/>
    <property type="evidence" value="ECO:0007669"/>
    <property type="project" value="InterPro"/>
</dbReference>
<evidence type="ECO:0000256" key="1">
    <source>
        <dbReference type="ARBA" id="ARBA00004642"/>
    </source>
</evidence>
<comment type="similarity">
    <text evidence="2">Belongs to the THAP1 family.</text>
</comment>
<comment type="subcellular location">
    <subcellularLocation>
        <location evidence="1">Nucleus</location>
        <location evidence="1">Nucleoplasm</location>
    </subcellularLocation>
</comment>
<evidence type="ECO:0000256" key="6">
    <source>
        <dbReference type="ARBA" id="ARBA00023015"/>
    </source>
</evidence>
<dbReference type="GO" id="GO:0005654">
    <property type="term" value="C:nucleoplasm"/>
    <property type="evidence" value="ECO:0007669"/>
    <property type="project" value="UniProtKB-SubCell"/>
</dbReference>
<evidence type="ECO:0000256" key="12">
    <source>
        <dbReference type="PROSITE-ProRule" id="PRU00309"/>
    </source>
</evidence>
<keyword evidence="5" id="KW-0862">Zinc</keyword>
<keyword evidence="7" id="KW-0175">Coiled coil</keyword>
<keyword evidence="4 12" id="KW-0863">Zinc-finger</keyword>
<evidence type="ECO:0000313" key="14">
    <source>
        <dbReference type="EMBL" id="KYQ58974.1"/>
    </source>
</evidence>
<evidence type="ECO:0000256" key="9">
    <source>
        <dbReference type="ARBA" id="ARBA00023163"/>
    </source>
</evidence>
<evidence type="ECO:0000256" key="10">
    <source>
        <dbReference type="ARBA" id="ARBA00023242"/>
    </source>
</evidence>
<keyword evidence="8 12" id="KW-0238">DNA-binding</keyword>
<reference evidence="14 15" key="1">
    <citation type="submission" date="2015-09" db="EMBL/GenBank/DDBJ databases">
        <title>Trachymyrmex zeteki WGS genome.</title>
        <authorList>
            <person name="Nygaard S."/>
            <person name="Hu H."/>
            <person name="Boomsma J."/>
            <person name="Zhang G."/>
        </authorList>
    </citation>
    <scope>NUCLEOTIDE SEQUENCE [LARGE SCALE GENOMIC DNA]</scope>
    <source>
        <strain evidence="14">Tzet28-1</strain>
        <tissue evidence="14">Whole body</tissue>
    </source>
</reference>